<dbReference type="AlphaFoldDB" id="A0A1M6RES8"/>
<evidence type="ECO:0000256" key="2">
    <source>
        <dbReference type="ARBA" id="ARBA00022448"/>
    </source>
</evidence>
<gene>
    <name evidence="6" type="ORF">SAMN02745227_02019</name>
</gene>
<keyword evidence="2 5" id="KW-0813">Transport</keyword>
<evidence type="ECO:0000256" key="4">
    <source>
        <dbReference type="ARBA" id="ARBA00022729"/>
    </source>
</evidence>
<evidence type="ECO:0000256" key="1">
    <source>
        <dbReference type="ARBA" id="ARBA00008520"/>
    </source>
</evidence>
<comment type="subcellular location">
    <subcellularLocation>
        <location evidence="5">Cell membrane</location>
        <topology evidence="5">Lipid-anchor</topology>
    </subcellularLocation>
</comment>
<dbReference type="RefSeq" id="WP_072908455.1">
    <property type="nucleotide sequence ID" value="NZ_FRAI01000030.1"/>
</dbReference>
<dbReference type="STRING" id="1120989.SAMN02745227_02019"/>
<dbReference type="Pfam" id="PF13416">
    <property type="entry name" value="SBP_bac_8"/>
    <property type="match status" value="1"/>
</dbReference>
<keyword evidence="4 5" id="KW-0732">Signal</keyword>
<dbReference type="PANTHER" id="PTHR30061:SF50">
    <property type="entry name" value="MALTOSE_MALTODEXTRIN-BINDING PERIPLASMIC PROTEIN"/>
    <property type="match status" value="1"/>
</dbReference>
<keyword evidence="5" id="KW-1003">Cell membrane</keyword>
<dbReference type="GO" id="GO:1901982">
    <property type="term" value="F:maltose binding"/>
    <property type="evidence" value="ECO:0007669"/>
    <property type="project" value="TreeGrafter"/>
</dbReference>
<protein>
    <recommendedName>
        <fullName evidence="5">Maltodextrin-binding protein</fullName>
    </recommendedName>
</protein>
<dbReference type="Gene3D" id="3.40.190.10">
    <property type="entry name" value="Periplasmic binding protein-like II"/>
    <property type="match status" value="2"/>
</dbReference>
<accession>A0A1M6RES8</accession>
<dbReference type="SUPFAM" id="SSF53850">
    <property type="entry name" value="Periplasmic binding protein-like II"/>
    <property type="match status" value="1"/>
</dbReference>
<dbReference type="OrthoDB" id="362670at2"/>
<keyword evidence="3 5" id="KW-0762">Sugar transport</keyword>
<dbReference type="GO" id="GO:0015768">
    <property type="term" value="P:maltose transport"/>
    <property type="evidence" value="ECO:0007669"/>
    <property type="project" value="TreeGrafter"/>
</dbReference>
<dbReference type="PRINTS" id="PR00181">
    <property type="entry name" value="MALTOSEBP"/>
</dbReference>
<dbReference type="PANTHER" id="PTHR30061">
    <property type="entry name" value="MALTOSE-BINDING PERIPLASMIC PROTEIN"/>
    <property type="match status" value="1"/>
</dbReference>
<evidence type="ECO:0000256" key="3">
    <source>
        <dbReference type="ARBA" id="ARBA00022597"/>
    </source>
</evidence>
<evidence type="ECO:0000256" key="5">
    <source>
        <dbReference type="RuleBase" id="RU365005"/>
    </source>
</evidence>
<dbReference type="GO" id="GO:0015144">
    <property type="term" value="F:carbohydrate transmembrane transporter activity"/>
    <property type="evidence" value="ECO:0007669"/>
    <property type="project" value="InterPro"/>
</dbReference>
<evidence type="ECO:0000313" key="7">
    <source>
        <dbReference type="Proteomes" id="UP000243547"/>
    </source>
</evidence>
<dbReference type="InterPro" id="IPR006060">
    <property type="entry name" value="Maltose/Cyclodextrin-bd"/>
</dbReference>
<dbReference type="GO" id="GO:0042956">
    <property type="term" value="P:maltodextrin transmembrane transport"/>
    <property type="evidence" value="ECO:0007669"/>
    <property type="project" value="TreeGrafter"/>
</dbReference>
<feature type="chain" id="PRO_5039754323" description="Maltodextrin-binding protein" evidence="5">
    <location>
        <begin position="20"/>
        <end position="413"/>
    </location>
</feature>
<dbReference type="InterPro" id="IPR006059">
    <property type="entry name" value="SBP"/>
</dbReference>
<sequence length="413" mass="45948">MKKFATVGLALLLVMGLLAGCVSRPNGTGKEENVIPDKPDKLVIWESAEWLENAKKLAQKFTEKYGIEVEVVQLAELDQRDTLKLDGPAGLGADVVTWPHDQIGEAVMAGLIAPIDEWLEDGVLEQFYEGALMAMHYDGQLYGLPKTIETTALVYNKDIIPEPPKTWEEMMNMIKQHTKINENRFGFLFDFKNFYFVHGFFAGMGGYVFGFEDGTYDVNDIGLNNEGSVAALELIKELTDGGYLPLATDYSVMEDQFNQGNTPMIINGPWSIQGYKDAGINVGVAPLPTLPNGEHPKTFSGYKGWYVSAFSKHPYWATKLVEFLTSKESLEQRFADTNEIPPRHDITIDNEIAAAFLAQGEFAIPMPNVPEMRVVWSNVSDAIDLATRGSMSPKEALDQAVKHIKDAILEMHE</sequence>
<organism evidence="6 7">
    <name type="scientific">Anaerobranca californiensis DSM 14826</name>
    <dbReference type="NCBI Taxonomy" id="1120989"/>
    <lineage>
        <taxon>Bacteria</taxon>
        <taxon>Bacillati</taxon>
        <taxon>Bacillota</taxon>
        <taxon>Clostridia</taxon>
        <taxon>Eubacteriales</taxon>
        <taxon>Proteinivoracaceae</taxon>
        <taxon>Anaerobranca</taxon>
    </lineage>
</organism>
<reference evidence="7" key="1">
    <citation type="submission" date="2016-11" db="EMBL/GenBank/DDBJ databases">
        <authorList>
            <person name="Varghese N."/>
            <person name="Submissions S."/>
        </authorList>
    </citation>
    <scope>NUCLEOTIDE SEQUENCE [LARGE SCALE GENOMIC DNA]</scope>
    <source>
        <strain evidence="7">DSM 14826</strain>
    </source>
</reference>
<name>A0A1M6RES8_9FIRM</name>
<dbReference type="Proteomes" id="UP000243547">
    <property type="component" value="Unassembled WGS sequence"/>
</dbReference>
<feature type="signal peptide" evidence="5">
    <location>
        <begin position="1"/>
        <end position="19"/>
    </location>
</feature>
<dbReference type="PROSITE" id="PS51257">
    <property type="entry name" value="PROKAR_LIPOPROTEIN"/>
    <property type="match status" value="1"/>
</dbReference>
<keyword evidence="5" id="KW-0472">Membrane</keyword>
<dbReference type="GO" id="GO:0055052">
    <property type="term" value="C:ATP-binding cassette (ABC) transporter complex, substrate-binding subunit-containing"/>
    <property type="evidence" value="ECO:0007669"/>
    <property type="project" value="TreeGrafter"/>
</dbReference>
<proteinExistence type="inferred from homology"/>
<keyword evidence="7" id="KW-1185">Reference proteome</keyword>
<comment type="similarity">
    <text evidence="1 5">Belongs to the bacterial solute-binding protein 1 family.</text>
</comment>
<evidence type="ECO:0000313" key="6">
    <source>
        <dbReference type="EMBL" id="SHK30985.1"/>
    </source>
</evidence>
<keyword evidence="5" id="KW-0449">Lipoprotein</keyword>
<dbReference type="EMBL" id="FRAI01000030">
    <property type="protein sequence ID" value="SHK30985.1"/>
    <property type="molecule type" value="Genomic_DNA"/>
</dbReference>